<dbReference type="Proteomes" id="UP001168098">
    <property type="component" value="Unassembled WGS sequence"/>
</dbReference>
<keyword evidence="2" id="KW-1185">Reference proteome</keyword>
<proteinExistence type="predicted"/>
<name>A0AA38ZQN6_VITRO</name>
<sequence>MFNCFRWFFKHYFKNRLKSWAVRSWVSSRSSWFLIREEEILLDGSLVYNLILEYAPGESMRSLMERR</sequence>
<evidence type="ECO:0000313" key="2">
    <source>
        <dbReference type="Proteomes" id="UP001168098"/>
    </source>
</evidence>
<dbReference type="AlphaFoldDB" id="A0AA38ZQN6"/>
<comment type="caution">
    <text evidence="1">The sequence shown here is derived from an EMBL/GenBank/DDBJ whole genome shotgun (WGS) entry which is preliminary data.</text>
</comment>
<accession>A0AA38ZQN6</accession>
<evidence type="ECO:0000313" key="1">
    <source>
        <dbReference type="EMBL" id="KAJ9693498.1"/>
    </source>
</evidence>
<organism evidence="1 2">
    <name type="scientific">Vitis rotundifolia</name>
    <name type="common">Muscadine grape</name>
    <dbReference type="NCBI Taxonomy" id="103349"/>
    <lineage>
        <taxon>Eukaryota</taxon>
        <taxon>Viridiplantae</taxon>
        <taxon>Streptophyta</taxon>
        <taxon>Embryophyta</taxon>
        <taxon>Tracheophyta</taxon>
        <taxon>Spermatophyta</taxon>
        <taxon>Magnoliopsida</taxon>
        <taxon>eudicotyledons</taxon>
        <taxon>Gunneridae</taxon>
        <taxon>Pentapetalae</taxon>
        <taxon>rosids</taxon>
        <taxon>Vitales</taxon>
        <taxon>Vitaceae</taxon>
        <taxon>Viteae</taxon>
        <taxon>Vitis</taxon>
    </lineage>
</organism>
<dbReference type="EMBL" id="JARBHA010000009">
    <property type="protein sequence ID" value="KAJ9693498.1"/>
    <property type="molecule type" value="Genomic_DNA"/>
</dbReference>
<reference evidence="1 2" key="1">
    <citation type="journal article" date="2023" name="BMC Biotechnol.">
        <title>Vitis rotundifolia cv Carlos genome sequencing.</title>
        <authorList>
            <person name="Huff M."/>
            <person name="Hulse-Kemp A."/>
            <person name="Scheffler B."/>
            <person name="Youngblood R."/>
            <person name="Simpson S."/>
            <person name="Babiker E."/>
            <person name="Staton M."/>
        </authorList>
    </citation>
    <scope>NUCLEOTIDE SEQUENCE [LARGE SCALE GENOMIC DNA]</scope>
    <source>
        <tissue evidence="1">Leaf</tissue>
    </source>
</reference>
<gene>
    <name evidence="1" type="ORF">PVL29_012328</name>
</gene>
<protein>
    <submittedName>
        <fullName evidence="1">Uncharacterized protein</fullName>
    </submittedName>
</protein>